<dbReference type="Pfam" id="PF13091">
    <property type="entry name" value="PLDc_2"/>
    <property type="match status" value="1"/>
</dbReference>
<dbReference type="Pfam" id="PF13087">
    <property type="entry name" value="AAA_12"/>
    <property type="match status" value="1"/>
</dbReference>
<protein>
    <recommendedName>
        <fullName evidence="6">PLD phosphodiesterase domain-containing protein</fullName>
    </recommendedName>
</protein>
<dbReference type="SUPFAM" id="SSF52540">
    <property type="entry name" value="P-loop containing nucleoside triphosphate hydrolases"/>
    <property type="match status" value="1"/>
</dbReference>
<dbReference type="InterPro" id="IPR041677">
    <property type="entry name" value="DNA2/NAM7_AAA_11"/>
</dbReference>
<dbReference type="GO" id="GO:0005524">
    <property type="term" value="F:ATP binding"/>
    <property type="evidence" value="ECO:0007669"/>
    <property type="project" value="UniProtKB-KW"/>
</dbReference>
<evidence type="ECO:0000313" key="8">
    <source>
        <dbReference type="Proteomes" id="UP001144256"/>
    </source>
</evidence>
<sequence>MKMLEAIDYFIEYEGHNILHSIANIKSKLDLKNDKVTKPKEIIEVVSARKYNKALQIIDWKLNKLDNEKKENVRKKLKNLIYTKNIIASEEIKSCVDEIFHMLYTSEKKEFIKKQKNDILEVISQNDFLLMYPVYNFGSTLIPMCTYHCTYNDDKVVILEYTFTEELFLGIMGYDNDIDAYFDSKKDRQNFFRSINSYDNNNIIELTDIILEEIYKKIPKSKMILQSKQQKHFKIAIDGSFSEYVAPFKEELLLVKHNLQSKESILLNKYLINETSKEYHLSMSRISHHGSYPFEIDYIKESLPKYGVNEKQWSIIDRSQNSNMLAVTGPPGTGKTTVLKEIIADNFVKKTKALIDVWDKDWTMCKSGVYESPLGGENNYSILISSTNNNAVDNLGDELAKEIKLFNRSKLSRVKSTFCAKMGKKDNIETFIKECFLPLIQTLNDIEEYNEDLSLNKEFINIYIDIEKFNESIALFDNVKDELESVGINVFDYDSVNQIDMELQEKSNQINDDICTNKEIIKSLESKINDDQHEIVKDNKKIGTLENELDNIKTRQESINNIKSIPVIGRVYLLFVSKEITELDIKTENTNKELSGYRDSSLFLSNEVIKNEKEINKIKQQNIELNDILNKNKLVTGVISRYLSRYIEFKQLMNNYNINLDVNESRYKICNCEALRMKRSRLFQLALFINEAYIIKYRKQITEDLTIILNEPVGILFSKYYRSTYIYEESVEKDLRALWEVYFLCFPVITTTLHSLHKGSFHMIDNIFDLLLIDEAGQVMPHYLVGPMYRSRRAIIVGDVLQLNPVRNQVYPEVFEKYEKQYGLNDIYNLDNQSAQSFANRVTDYYELLDNKKIGIILEEHRRCENNIVMFSNDHVYSNRMKIVKMNETKELLGTNLAFVDVRGIKNKDYTNNAEVNICKAIVAELKKTSPNSEIGIITPYKNQEKLLEYNINSTNIECGTVHRFQGKGKDIIIISLVVSSIKDKKGLSFLGAEPNFLNVALTRAKKQLIIVGNYDILDGSHYLSKLKQTISTHGNVYSFFHDEFKMNMEVYKQMQRIMSFSLIKNEEYNRIFAKFEAVKGLLSNDEHYKLLNSLFETTESIEVCSPWINRVVAKNDYIEKIQSYVETGKKYKIFFGNKKTKYTLSSREEIRRIVEKDSRYATTDNKIEDEVEMIMSIQRAIGENLVYKPPMHTKILIINNQYMVIGSHNWLCKNGLGHNSPDELSCIVEDESMIQYVRSEIMKCL</sequence>
<proteinExistence type="inferred from homology"/>
<dbReference type="AlphaFoldDB" id="A0A9W6DHZ0"/>
<evidence type="ECO:0000256" key="5">
    <source>
        <dbReference type="ARBA" id="ARBA00022840"/>
    </source>
</evidence>
<accession>A0A9W6DHZ0</accession>
<dbReference type="Proteomes" id="UP001144256">
    <property type="component" value="Unassembled WGS sequence"/>
</dbReference>
<dbReference type="PANTHER" id="PTHR43788">
    <property type="entry name" value="DNA2/NAM7 HELICASE FAMILY MEMBER"/>
    <property type="match status" value="1"/>
</dbReference>
<evidence type="ECO:0000313" key="7">
    <source>
        <dbReference type="EMBL" id="GKX31354.1"/>
    </source>
</evidence>
<dbReference type="InterPro" id="IPR047187">
    <property type="entry name" value="SF1_C_Upf1"/>
</dbReference>
<dbReference type="InterPro" id="IPR041679">
    <property type="entry name" value="DNA2/NAM7-like_C"/>
</dbReference>
<dbReference type="EMBL" id="BRLB01000016">
    <property type="protein sequence ID" value="GKX31354.1"/>
    <property type="molecule type" value="Genomic_DNA"/>
</dbReference>
<keyword evidence="8" id="KW-1185">Reference proteome</keyword>
<dbReference type="PANTHER" id="PTHR43788:SF8">
    <property type="entry name" value="DNA-BINDING PROTEIN SMUBP-2"/>
    <property type="match status" value="1"/>
</dbReference>
<reference evidence="7" key="1">
    <citation type="submission" date="2022-06" db="EMBL/GenBank/DDBJ databases">
        <title>Vallitalea longa sp. nov., an anaerobic bacterium isolated from marine sediment.</title>
        <authorList>
            <person name="Hirano S."/>
            <person name="Terahara T."/>
            <person name="Mori K."/>
            <person name="Hamada M."/>
            <person name="Matsumoto R."/>
            <person name="Kobayashi T."/>
        </authorList>
    </citation>
    <scope>NUCLEOTIDE SEQUENCE</scope>
    <source>
        <strain evidence="7">SH18-1</strain>
    </source>
</reference>
<gene>
    <name evidence="7" type="ORF">SH1V18_38340</name>
</gene>
<keyword evidence="2" id="KW-0547">Nucleotide-binding</keyword>
<name>A0A9W6DHZ0_9FIRM</name>
<evidence type="ECO:0000259" key="6">
    <source>
        <dbReference type="PROSITE" id="PS50035"/>
    </source>
</evidence>
<evidence type="ECO:0000256" key="4">
    <source>
        <dbReference type="ARBA" id="ARBA00022806"/>
    </source>
</evidence>
<dbReference type="InterPro" id="IPR001736">
    <property type="entry name" value="PLipase_D/transphosphatidylase"/>
</dbReference>
<dbReference type="InterPro" id="IPR050534">
    <property type="entry name" value="Coronavir_polyprotein_1ab"/>
</dbReference>
<dbReference type="RefSeq" id="WP_281818314.1">
    <property type="nucleotide sequence ID" value="NZ_BRLB01000016.1"/>
</dbReference>
<organism evidence="7 8">
    <name type="scientific">Vallitalea longa</name>
    <dbReference type="NCBI Taxonomy" id="2936439"/>
    <lineage>
        <taxon>Bacteria</taxon>
        <taxon>Bacillati</taxon>
        <taxon>Bacillota</taxon>
        <taxon>Clostridia</taxon>
        <taxon>Lachnospirales</taxon>
        <taxon>Vallitaleaceae</taxon>
        <taxon>Vallitalea</taxon>
    </lineage>
</organism>
<dbReference type="Gene3D" id="3.40.50.300">
    <property type="entry name" value="P-loop containing nucleotide triphosphate hydrolases"/>
    <property type="match status" value="2"/>
</dbReference>
<dbReference type="GO" id="GO:0016787">
    <property type="term" value="F:hydrolase activity"/>
    <property type="evidence" value="ECO:0007669"/>
    <property type="project" value="UniProtKB-KW"/>
</dbReference>
<dbReference type="SUPFAM" id="SSF56024">
    <property type="entry name" value="Phospholipase D/nuclease"/>
    <property type="match status" value="1"/>
</dbReference>
<dbReference type="InterPro" id="IPR025202">
    <property type="entry name" value="PLD-like_dom"/>
</dbReference>
<dbReference type="CDD" id="cd18808">
    <property type="entry name" value="SF1_C_Upf1"/>
    <property type="match status" value="1"/>
</dbReference>
<dbReference type="Pfam" id="PF13086">
    <property type="entry name" value="AAA_11"/>
    <property type="match status" value="2"/>
</dbReference>
<keyword evidence="5" id="KW-0067">ATP-binding</keyword>
<evidence type="ECO:0000256" key="3">
    <source>
        <dbReference type="ARBA" id="ARBA00022801"/>
    </source>
</evidence>
<comment type="caution">
    <text evidence="7">The sequence shown here is derived from an EMBL/GenBank/DDBJ whole genome shotgun (WGS) entry which is preliminary data.</text>
</comment>
<dbReference type="InterPro" id="IPR027417">
    <property type="entry name" value="P-loop_NTPase"/>
</dbReference>
<evidence type="ECO:0000256" key="2">
    <source>
        <dbReference type="ARBA" id="ARBA00022741"/>
    </source>
</evidence>
<dbReference type="GO" id="GO:0006793">
    <property type="term" value="P:phosphorus metabolic process"/>
    <property type="evidence" value="ECO:0007669"/>
    <property type="project" value="UniProtKB-ARBA"/>
</dbReference>
<keyword evidence="4" id="KW-0347">Helicase</keyword>
<feature type="domain" description="PLD phosphodiesterase" evidence="6">
    <location>
        <begin position="1188"/>
        <end position="1215"/>
    </location>
</feature>
<dbReference type="Gene3D" id="3.30.870.10">
    <property type="entry name" value="Endonuclease Chain A"/>
    <property type="match status" value="1"/>
</dbReference>
<keyword evidence="3" id="KW-0378">Hydrolase</keyword>
<evidence type="ECO:0000256" key="1">
    <source>
        <dbReference type="ARBA" id="ARBA00007913"/>
    </source>
</evidence>
<dbReference type="PROSITE" id="PS50035">
    <property type="entry name" value="PLD"/>
    <property type="match status" value="1"/>
</dbReference>
<dbReference type="GO" id="GO:0003678">
    <property type="term" value="F:DNA helicase activity"/>
    <property type="evidence" value="ECO:0007669"/>
    <property type="project" value="UniProtKB-ARBA"/>
</dbReference>
<comment type="similarity">
    <text evidence="1">Belongs to the DNA2/NAM7 helicase family.</text>
</comment>